<dbReference type="SUPFAM" id="SSF53850">
    <property type="entry name" value="Periplasmic binding protein-like II"/>
    <property type="match status" value="1"/>
</dbReference>
<protein>
    <submittedName>
        <fullName evidence="6">LysR substrate-binding domain-containing protein</fullName>
    </submittedName>
</protein>
<dbReference type="CDD" id="cd08432">
    <property type="entry name" value="PBP2_GcdR_TrpI_HvrB_AmpR_like"/>
    <property type="match status" value="1"/>
</dbReference>
<keyword evidence="7" id="KW-1185">Reference proteome</keyword>
<evidence type="ECO:0000313" key="7">
    <source>
        <dbReference type="Proteomes" id="UP001597213"/>
    </source>
</evidence>
<evidence type="ECO:0000256" key="1">
    <source>
        <dbReference type="ARBA" id="ARBA00009437"/>
    </source>
</evidence>
<dbReference type="EMBL" id="JBHUEN010000053">
    <property type="protein sequence ID" value="MFD1883804.1"/>
    <property type="molecule type" value="Genomic_DNA"/>
</dbReference>
<keyword evidence="4" id="KW-0804">Transcription</keyword>
<name>A0ABW4RDJ6_9RHOB</name>
<sequence length="308" mass="34010">MTIPPLPAIRAFEATARHLSFTRAAEELGMTQAGVSYQIRVLEEKLGGALFLRRPKGIELTALGQRLAAPTSEAFELLRDTFTSPADDTGTFSISTLPTFAGNWLSQRLGRFQMAHPHLAVRLDSQDRLVDFKREDFDVAVRHGLGKWPGLTAHKLFDIEFTPMLSPSLAEAAGAITTPADLVPMRWVDPSDPGWAIWLRDMGIDHPSCEARPGLRLGTQVHEARAAIAGAGIALLTPRFFRYELATGSLIQPFPHLSRDGKSYWLVYPTPRRNHPAIRAFRAFLNSEIAAEDMMAPTPIAPSSPRPR</sequence>
<dbReference type="Gene3D" id="3.40.190.10">
    <property type="entry name" value="Periplasmic binding protein-like II"/>
    <property type="match status" value="2"/>
</dbReference>
<feature type="domain" description="HTH lysR-type" evidence="5">
    <location>
        <begin position="4"/>
        <end position="61"/>
    </location>
</feature>
<gene>
    <name evidence="6" type="ORF">ACFSCT_19000</name>
</gene>
<dbReference type="Gene3D" id="1.10.10.10">
    <property type="entry name" value="Winged helix-like DNA-binding domain superfamily/Winged helix DNA-binding domain"/>
    <property type="match status" value="1"/>
</dbReference>
<dbReference type="PRINTS" id="PR00039">
    <property type="entry name" value="HTHLYSR"/>
</dbReference>
<dbReference type="Proteomes" id="UP001597213">
    <property type="component" value="Unassembled WGS sequence"/>
</dbReference>
<organism evidence="6 7">
    <name type="scientific">Paracoccus pacificus</name>
    <dbReference type="NCBI Taxonomy" id="1463598"/>
    <lineage>
        <taxon>Bacteria</taxon>
        <taxon>Pseudomonadati</taxon>
        <taxon>Pseudomonadota</taxon>
        <taxon>Alphaproteobacteria</taxon>
        <taxon>Rhodobacterales</taxon>
        <taxon>Paracoccaceae</taxon>
        <taxon>Paracoccus</taxon>
    </lineage>
</organism>
<accession>A0ABW4RDJ6</accession>
<evidence type="ECO:0000313" key="6">
    <source>
        <dbReference type="EMBL" id="MFD1883804.1"/>
    </source>
</evidence>
<dbReference type="PANTHER" id="PTHR30537">
    <property type="entry name" value="HTH-TYPE TRANSCRIPTIONAL REGULATOR"/>
    <property type="match status" value="1"/>
</dbReference>
<dbReference type="InterPro" id="IPR000847">
    <property type="entry name" value="LysR_HTH_N"/>
</dbReference>
<dbReference type="Pfam" id="PF03466">
    <property type="entry name" value="LysR_substrate"/>
    <property type="match status" value="1"/>
</dbReference>
<dbReference type="SUPFAM" id="SSF46785">
    <property type="entry name" value="Winged helix' DNA-binding domain"/>
    <property type="match status" value="1"/>
</dbReference>
<proteinExistence type="inferred from homology"/>
<dbReference type="InterPro" id="IPR005119">
    <property type="entry name" value="LysR_subst-bd"/>
</dbReference>
<dbReference type="InterPro" id="IPR058163">
    <property type="entry name" value="LysR-type_TF_proteobact-type"/>
</dbReference>
<comment type="similarity">
    <text evidence="1">Belongs to the LysR transcriptional regulatory family.</text>
</comment>
<evidence type="ECO:0000256" key="2">
    <source>
        <dbReference type="ARBA" id="ARBA00023015"/>
    </source>
</evidence>
<dbReference type="PANTHER" id="PTHR30537:SF26">
    <property type="entry name" value="GLYCINE CLEAVAGE SYSTEM TRANSCRIPTIONAL ACTIVATOR"/>
    <property type="match status" value="1"/>
</dbReference>
<dbReference type="InterPro" id="IPR036390">
    <property type="entry name" value="WH_DNA-bd_sf"/>
</dbReference>
<dbReference type="Pfam" id="PF00126">
    <property type="entry name" value="HTH_1"/>
    <property type="match status" value="1"/>
</dbReference>
<dbReference type="PROSITE" id="PS50931">
    <property type="entry name" value="HTH_LYSR"/>
    <property type="match status" value="1"/>
</dbReference>
<evidence type="ECO:0000259" key="5">
    <source>
        <dbReference type="PROSITE" id="PS50931"/>
    </source>
</evidence>
<keyword evidence="2" id="KW-0805">Transcription regulation</keyword>
<evidence type="ECO:0000256" key="3">
    <source>
        <dbReference type="ARBA" id="ARBA00023125"/>
    </source>
</evidence>
<dbReference type="RefSeq" id="WP_379145427.1">
    <property type="nucleotide sequence ID" value="NZ_JBHUEN010000053.1"/>
</dbReference>
<evidence type="ECO:0000256" key="4">
    <source>
        <dbReference type="ARBA" id="ARBA00023163"/>
    </source>
</evidence>
<comment type="caution">
    <text evidence="6">The sequence shown here is derived from an EMBL/GenBank/DDBJ whole genome shotgun (WGS) entry which is preliminary data.</text>
</comment>
<reference evidence="7" key="1">
    <citation type="journal article" date="2019" name="Int. J. Syst. Evol. Microbiol.">
        <title>The Global Catalogue of Microorganisms (GCM) 10K type strain sequencing project: providing services to taxonomists for standard genome sequencing and annotation.</title>
        <authorList>
            <consortium name="The Broad Institute Genomics Platform"/>
            <consortium name="The Broad Institute Genome Sequencing Center for Infectious Disease"/>
            <person name="Wu L."/>
            <person name="Ma J."/>
        </authorList>
    </citation>
    <scope>NUCLEOTIDE SEQUENCE [LARGE SCALE GENOMIC DNA]</scope>
    <source>
        <strain evidence="7">CCUG 56029</strain>
    </source>
</reference>
<keyword evidence="3" id="KW-0238">DNA-binding</keyword>
<dbReference type="InterPro" id="IPR036388">
    <property type="entry name" value="WH-like_DNA-bd_sf"/>
</dbReference>